<keyword evidence="5 9" id="KW-0378">Hydrolase</keyword>
<keyword evidence="4 9" id="KW-0888">Threonine protease</keyword>
<evidence type="ECO:0000256" key="4">
    <source>
        <dbReference type="ARBA" id="ARBA00022698"/>
    </source>
</evidence>
<protein>
    <recommendedName>
        <fullName evidence="9 10">Proteasome subunit beta</fullName>
        <ecNumber evidence="9 10">3.4.25.1</ecNumber>
    </recommendedName>
    <alternativeName>
        <fullName evidence="9">20S proteasome beta subunit</fullName>
    </alternativeName>
    <alternativeName>
        <fullName evidence="9">Proteasome core protein PrcB</fullName>
    </alternativeName>
</protein>
<dbReference type="Pfam" id="PF00227">
    <property type="entry name" value="Proteasome"/>
    <property type="match status" value="1"/>
</dbReference>
<dbReference type="InterPro" id="IPR022483">
    <property type="entry name" value="PSB_actinobac"/>
</dbReference>
<dbReference type="Gene3D" id="3.60.20.10">
    <property type="entry name" value="Glutamine Phosphoribosylpyrophosphate, subunit 1, domain 1"/>
    <property type="match status" value="1"/>
</dbReference>
<dbReference type="STRING" id="1216970.GCA_001570985_00205"/>
<dbReference type="Proteomes" id="UP000290408">
    <property type="component" value="Chromosome"/>
</dbReference>
<dbReference type="GO" id="GO:0005737">
    <property type="term" value="C:cytoplasm"/>
    <property type="evidence" value="ECO:0007669"/>
    <property type="project" value="UniProtKB-SubCell"/>
</dbReference>
<dbReference type="EMBL" id="CP036164">
    <property type="protein sequence ID" value="QBF46066.1"/>
    <property type="molecule type" value="Genomic_DNA"/>
</dbReference>
<dbReference type="AlphaFoldDB" id="A0A4P6MT60"/>
<sequence length="274" mass="29113">MSRDPERGRLPAAFLATGGSSFTEFVSQHDPHLLPGGRTVPLTPMVDAPHGTTIVTLTCSGGLVMAGDRRATMGSLIANRDMRKVFAADDHSLVGIAGAAGPAIEMVRLFQVELEHYDKVEGTVMSLEGKSNRLAAMLRGNLGLALQGLSVLPVLGGYDAGRAQGRIFSYDVTGGCYEEQEHHSIGSGSLFARGALKKLWQPDLDRASAIRVALEALYDAADDDSATGGPDVHRRIWPMVGVVDASGVTFVDEAECESIVATILADRRDGRSPR</sequence>
<dbReference type="CDD" id="cd01906">
    <property type="entry name" value="proteasome_protease_HslV"/>
    <property type="match status" value="1"/>
</dbReference>
<evidence type="ECO:0000256" key="3">
    <source>
        <dbReference type="ARBA" id="ARBA00022670"/>
    </source>
</evidence>
<feature type="chain" id="PRO_5023442121" description="Proteasome subunit beta" evidence="9">
    <location>
        <begin position="52"/>
        <end position="274"/>
    </location>
</feature>
<comment type="function">
    <text evidence="9">Component of the proteasome core, a large protease complex with broad specificity involved in protein degradation.</text>
</comment>
<evidence type="ECO:0000256" key="5">
    <source>
        <dbReference type="ARBA" id="ARBA00022801"/>
    </source>
</evidence>
<evidence type="ECO:0000256" key="1">
    <source>
        <dbReference type="ARBA" id="ARBA00001198"/>
    </source>
</evidence>
<dbReference type="GO" id="GO:0010498">
    <property type="term" value="P:proteasomal protein catabolic process"/>
    <property type="evidence" value="ECO:0007669"/>
    <property type="project" value="UniProtKB-UniRule"/>
</dbReference>
<evidence type="ECO:0000256" key="10">
    <source>
        <dbReference type="NCBIfam" id="TIGR03690"/>
    </source>
</evidence>
<dbReference type="EC" id="3.4.25.1" evidence="9 10"/>
<evidence type="ECO:0000256" key="2">
    <source>
        <dbReference type="ARBA" id="ARBA00022490"/>
    </source>
</evidence>
<dbReference type="UniPathway" id="UPA00997"/>
<reference evidence="11 12" key="1">
    <citation type="submission" date="2019-02" db="EMBL/GenBank/DDBJ databases">
        <title>Genomic data mining of an Antarctic deep-sea actinobacterium, Janibacterlimosus P3-3-X1.</title>
        <authorList>
            <person name="Liao L."/>
            <person name="Chen B."/>
        </authorList>
    </citation>
    <scope>NUCLEOTIDE SEQUENCE [LARGE SCALE GENOMIC DNA]</scope>
    <source>
        <strain evidence="11 12">P3-3-X1</strain>
    </source>
</reference>
<dbReference type="OrthoDB" id="5174038at2"/>
<dbReference type="GO" id="GO:0019774">
    <property type="term" value="C:proteasome core complex, beta-subunit complex"/>
    <property type="evidence" value="ECO:0007669"/>
    <property type="project" value="UniProtKB-UniRule"/>
</dbReference>
<dbReference type="GO" id="GO:0004298">
    <property type="term" value="F:threonine-type endopeptidase activity"/>
    <property type="evidence" value="ECO:0007669"/>
    <property type="project" value="UniProtKB-UniRule"/>
</dbReference>
<feature type="propeptide" id="PRO_5021055170" description="Removed in mature form; by autocatalysis" evidence="9">
    <location>
        <begin position="1"/>
        <end position="51"/>
    </location>
</feature>
<dbReference type="SUPFAM" id="SSF56235">
    <property type="entry name" value="N-terminal nucleophile aminohydrolases (Ntn hydrolases)"/>
    <property type="match status" value="1"/>
</dbReference>
<comment type="subcellular location">
    <subcellularLocation>
        <location evidence="9">Cytoplasm</location>
    </subcellularLocation>
</comment>
<evidence type="ECO:0000256" key="6">
    <source>
        <dbReference type="ARBA" id="ARBA00022813"/>
    </source>
</evidence>
<dbReference type="InterPro" id="IPR029055">
    <property type="entry name" value="Ntn_hydrolases_N"/>
</dbReference>
<comment type="pathway">
    <text evidence="9">Protein degradation; proteasomal Pup-dependent pathway.</text>
</comment>
<keyword evidence="8 9" id="KW-0865">Zymogen</keyword>
<evidence type="ECO:0000256" key="8">
    <source>
        <dbReference type="ARBA" id="ARBA00023145"/>
    </source>
</evidence>
<comment type="activity regulation">
    <text evidence="9">The formation of the proteasomal ATPase ARC-20S proteasome complex, likely via the docking of the C-termini of ARC into the intersubunit pockets in the alpha-rings, may trigger opening of the gate for substrate entry. Interconversion between the open-gate and close-gate conformations leads to a dynamic regulation of the 20S proteasome proteolysis activity.</text>
</comment>
<evidence type="ECO:0000256" key="9">
    <source>
        <dbReference type="HAMAP-Rule" id="MF_02113"/>
    </source>
</evidence>
<comment type="subunit">
    <text evidence="9">The 20S proteasome core is composed of 14 alpha and 14 beta subunits that assemble into four stacked heptameric rings, resulting in a barrel-shaped structure. The two inner rings, each composed of seven catalytic beta subunits, are sandwiched by two outer rings, each composed of seven alpha subunits. The catalytic chamber with the active sites is on the inside of the barrel. Has a gated structure, the ends of the cylinder being occluded by the N-termini of the alpha-subunits. Is capped by the proteasome-associated ATPase, ARC.</text>
</comment>
<comment type="catalytic activity">
    <reaction evidence="1 9">
        <text>Cleavage of peptide bonds with very broad specificity.</text>
        <dbReference type="EC" id="3.4.25.1"/>
    </reaction>
</comment>
<evidence type="ECO:0000313" key="11">
    <source>
        <dbReference type="EMBL" id="QBF46066.1"/>
    </source>
</evidence>
<dbReference type="HAMAP" id="MF_02113_B">
    <property type="entry name" value="Proteasome_B_B"/>
    <property type="match status" value="1"/>
</dbReference>
<keyword evidence="2 9" id="KW-0963">Cytoplasm</keyword>
<keyword evidence="3 9" id="KW-0645">Protease</keyword>
<gene>
    <name evidence="9 11" type="primary">prcB</name>
    <name evidence="11" type="ORF">EXU32_07235</name>
</gene>
<evidence type="ECO:0000313" key="12">
    <source>
        <dbReference type="Proteomes" id="UP000290408"/>
    </source>
</evidence>
<dbReference type="InterPro" id="IPR023333">
    <property type="entry name" value="Proteasome_suB-type"/>
</dbReference>
<feature type="active site" description="Nucleophile" evidence="9">
    <location>
        <position position="52"/>
    </location>
</feature>
<dbReference type="InterPro" id="IPR001353">
    <property type="entry name" value="Proteasome_sua/b"/>
</dbReference>
<dbReference type="RefSeq" id="WP_130629293.1">
    <property type="nucleotide sequence ID" value="NZ_CP036164.1"/>
</dbReference>
<dbReference type="PANTHER" id="PTHR32194:SF0">
    <property type="entry name" value="ATP-DEPENDENT PROTEASE SUBUNIT HSLV"/>
    <property type="match status" value="1"/>
</dbReference>
<keyword evidence="12" id="KW-1185">Reference proteome</keyword>
<dbReference type="PROSITE" id="PS51476">
    <property type="entry name" value="PROTEASOME_BETA_2"/>
    <property type="match status" value="1"/>
</dbReference>
<proteinExistence type="inferred from homology"/>
<keyword evidence="7 9" id="KW-0647">Proteasome</keyword>
<dbReference type="KEGG" id="jli:EXU32_07235"/>
<dbReference type="PANTHER" id="PTHR32194">
    <property type="entry name" value="METALLOPROTEASE TLDD"/>
    <property type="match status" value="1"/>
</dbReference>
<accession>A0A4P6MT60</accession>
<name>A0A4P6MT60_9MICO</name>
<dbReference type="GO" id="GO:0019941">
    <property type="term" value="P:modification-dependent protein catabolic process"/>
    <property type="evidence" value="ECO:0007669"/>
    <property type="project" value="UniProtKB-UniRule"/>
</dbReference>
<dbReference type="NCBIfam" id="TIGR03690">
    <property type="entry name" value="20S_bact_beta"/>
    <property type="match status" value="1"/>
</dbReference>
<keyword evidence="6 9" id="KW-0068">Autocatalytic cleavage</keyword>
<organism evidence="11 12">
    <name type="scientific">Janibacter limosus</name>
    <dbReference type="NCBI Taxonomy" id="53458"/>
    <lineage>
        <taxon>Bacteria</taxon>
        <taxon>Bacillati</taxon>
        <taxon>Actinomycetota</taxon>
        <taxon>Actinomycetes</taxon>
        <taxon>Micrococcales</taxon>
        <taxon>Intrasporangiaceae</taxon>
        <taxon>Janibacter</taxon>
    </lineage>
</organism>
<comment type="similarity">
    <text evidence="9">Belongs to the peptidase T1B family.</text>
</comment>
<evidence type="ECO:0000256" key="7">
    <source>
        <dbReference type="ARBA" id="ARBA00022942"/>
    </source>
</evidence>